<dbReference type="PANTHER" id="PTHR45737:SF6">
    <property type="entry name" value="VON WILLEBRAND FACTOR A DOMAIN-CONTAINING PROTEIN 5A"/>
    <property type="match status" value="1"/>
</dbReference>
<evidence type="ECO:0000259" key="2">
    <source>
        <dbReference type="PROSITE" id="PS51468"/>
    </source>
</evidence>
<dbReference type="SUPFAM" id="SSF53300">
    <property type="entry name" value="vWA-like"/>
    <property type="match status" value="1"/>
</dbReference>
<dbReference type="PROSITE" id="PS50234">
    <property type="entry name" value="VWFA"/>
    <property type="match status" value="1"/>
</dbReference>
<reference evidence="3" key="1">
    <citation type="submission" date="2023-05" db="EMBL/GenBank/DDBJ databases">
        <title>Anaerotaeda fermentans gen. nov., sp. nov., a novel anaerobic planctomycete of the new family within the order Sedimentisphaerales isolated from Taman Peninsula, Russia.</title>
        <authorList>
            <person name="Khomyakova M.A."/>
            <person name="Merkel A.Y."/>
            <person name="Slobodkin A.I."/>
        </authorList>
    </citation>
    <scope>NUCLEOTIDE SEQUENCE</scope>
    <source>
        <strain evidence="3">M17dextr</strain>
    </source>
</reference>
<name>A0AAW6TZF4_9BACT</name>
<evidence type="ECO:0000313" key="3">
    <source>
        <dbReference type="EMBL" id="MDI6450010.1"/>
    </source>
</evidence>
<dbReference type="InterPro" id="IPR002035">
    <property type="entry name" value="VWF_A"/>
</dbReference>
<dbReference type="Pfam" id="PF13768">
    <property type="entry name" value="VWA_3"/>
    <property type="match status" value="1"/>
</dbReference>
<evidence type="ECO:0000313" key="4">
    <source>
        <dbReference type="Proteomes" id="UP001431776"/>
    </source>
</evidence>
<protein>
    <submittedName>
        <fullName evidence="3">VIT domain-containing protein</fullName>
    </submittedName>
</protein>
<feature type="domain" description="VIT" evidence="2">
    <location>
        <begin position="20"/>
        <end position="148"/>
    </location>
</feature>
<dbReference type="Gene3D" id="3.40.50.410">
    <property type="entry name" value="von Willebrand factor, type A domain"/>
    <property type="match status" value="1"/>
</dbReference>
<accession>A0AAW6TZF4</accession>
<dbReference type="RefSeq" id="WP_349245418.1">
    <property type="nucleotide sequence ID" value="NZ_JASCXX010000015.1"/>
</dbReference>
<dbReference type="SMART" id="SM00609">
    <property type="entry name" value="VIT"/>
    <property type="match status" value="1"/>
</dbReference>
<keyword evidence="4" id="KW-1185">Reference proteome</keyword>
<dbReference type="SMART" id="SM00327">
    <property type="entry name" value="VWA"/>
    <property type="match status" value="1"/>
</dbReference>
<dbReference type="PANTHER" id="PTHR45737">
    <property type="entry name" value="VON WILLEBRAND FACTOR A DOMAIN-CONTAINING PROTEIN 5A"/>
    <property type="match status" value="1"/>
</dbReference>
<feature type="domain" description="VWFA" evidence="1">
    <location>
        <begin position="300"/>
        <end position="470"/>
    </location>
</feature>
<dbReference type="InterPro" id="IPR036465">
    <property type="entry name" value="vWFA_dom_sf"/>
</dbReference>
<dbReference type="AlphaFoldDB" id="A0AAW6TZF4"/>
<sequence length="626" mass="68977">MIAKPERPQAVGPEYQTPGSGAMLAKIEEKEIPLPLKHTDVKGRISGYIATVEVTQQFENPYSEKIEAVYVFPLPQSAAVNEFIMIIGERKIRGIIRERQEAEQIYKEARRQGYVASLLTQERPNIFTQKVANIEPGKAINVNIKYFNTLAYADGWYEFVFPMVVGPRFNPPGLTDGVGAVGRGNMGLSGQETEVQYLRPEERSGHDIALAVDIDAGVEIEQISCTTHAIQKSSDAPERALVQISPLDTIPNKDFVLRYKVAGKTVKSALVTHTDERGGFFTLMLYPPDDLKTLQRAPMEMVFVLDCSGSMNGRPIAQAKDAVRRALRKLGPDDTFQVIRFSQSASQFGPQPVPATAENVRKAIAYVDALQGSGGTMMIEGIKAALEFPHDERRFRLVSFLTDGYIGNEAEILAAIHDRLGDSRIFSFGVGSSVNRYLLDRMAKLGKGAVAYIGPNDSSSEIVDLFYDRISHPALTDVTIDWGALEVQDVYPSRIPDLFVGRPIVVTGRFTGRRDTTIRIEGRVGQYDRQLTLPVRFADGSSTHPGVACVWARKKIEELAARATYDSNPALPKEIQHVALQYSLMSAYTAFIAVDSTRQTAGDHGVTVAVPVPVPEGVHYDTTVQN</sequence>
<dbReference type="Proteomes" id="UP001431776">
    <property type="component" value="Unassembled WGS sequence"/>
</dbReference>
<comment type="caution">
    <text evidence="3">The sequence shown here is derived from an EMBL/GenBank/DDBJ whole genome shotgun (WGS) entry which is preliminary data.</text>
</comment>
<dbReference type="InterPro" id="IPR013694">
    <property type="entry name" value="VIT"/>
</dbReference>
<organism evidence="3 4">
    <name type="scientific">Anaerobaca lacustris</name>
    <dbReference type="NCBI Taxonomy" id="3044600"/>
    <lineage>
        <taxon>Bacteria</taxon>
        <taxon>Pseudomonadati</taxon>
        <taxon>Planctomycetota</taxon>
        <taxon>Phycisphaerae</taxon>
        <taxon>Sedimentisphaerales</taxon>
        <taxon>Anaerobacaceae</taxon>
        <taxon>Anaerobaca</taxon>
    </lineage>
</organism>
<dbReference type="Pfam" id="PF08487">
    <property type="entry name" value="VIT"/>
    <property type="match status" value="1"/>
</dbReference>
<dbReference type="EMBL" id="JASCXX010000015">
    <property type="protein sequence ID" value="MDI6450010.1"/>
    <property type="molecule type" value="Genomic_DNA"/>
</dbReference>
<evidence type="ECO:0000259" key="1">
    <source>
        <dbReference type="PROSITE" id="PS50234"/>
    </source>
</evidence>
<gene>
    <name evidence="3" type="ORF">QJ522_13205</name>
</gene>
<proteinExistence type="predicted"/>
<dbReference type="PROSITE" id="PS51468">
    <property type="entry name" value="VIT"/>
    <property type="match status" value="1"/>
</dbReference>